<dbReference type="InterPro" id="IPR005511">
    <property type="entry name" value="SMP-30"/>
</dbReference>
<sequence precursor="true">MSFSVRSFLVLFSLSLGFSSWSFAQAAELPKASDVKTVKLFEVDRYCEGVVFDHSGHGYVSHGDKITKFNINGEHEVWANLGAPNGHKVLADGTHLVCDASMHAVLHLDANGKVLGNASSECNGTPLRGPNDLSLDPEGGFYFTDPGGSDDKKLIGTVHYVDPAGKTHLIDEGLAFPNGIVLTPDRKTLYVGESKKNRILKYDVKNAGEVGKRQVFAKLPTKMGEQIDNQPDGICLDADGNLYVAHFGMKQVQVLNPSGEIVARYAGGNITTSNVAFGGPDWTTIYITGGLGELSGGGGLFKIDLGVKGLVILPPQE</sequence>
<dbReference type="InterPro" id="IPR051262">
    <property type="entry name" value="SMP-30/CGR1_Lactonase"/>
</dbReference>
<feature type="active site" description="Proton donor/acceptor" evidence="3">
    <location>
        <position position="232"/>
    </location>
</feature>
<dbReference type="Gene3D" id="2.120.10.30">
    <property type="entry name" value="TolB, C-terminal domain"/>
    <property type="match status" value="1"/>
</dbReference>
<dbReference type="InterPro" id="IPR011042">
    <property type="entry name" value="6-blade_b-propeller_TolB-like"/>
</dbReference>
<dbReference type="AlphaFoldDB" id="A0A518CR54"/>
<dbReference type="Pfam" id="PF08450">
    <property type="entry name" value="SGL"/>
    <property type="match status" value="1"/>
</dbReference>
<keyword evidence="6" id="KW-0732">Signal</keyword>
<reference evidence="8 9" key="1">
    <citation type="submission" date="2019-02" db="EMBL/GenBank/DDBJ databases">
        <title>Deep-cultivation of Planctomycetes and their phenomic and genomic characterization uncovers novel biology.</title>
        <authorList>
            <person name="Wiegand S."/>
            <person name="Jogler M."/>
            <person name="Boedeker C."/>
            <person name="Pinto D."/>
            <person name="Vollmers J."/>
            <person name="Rivas-Marin E."/>
            <person name="Kohn T."/>
            <person name="Peeters S.H."/>
            <person name="Heuer A."/>
            <person name="Rast P."/>
            <person name="Oberbeckmann S."/>
            <person name="Bunk B."/>
            <person name="Jeske O."/>
            <person name="Meyerdierks A."/>
            <person name="Storesund J.E."/>
            <person name="Kallscheuer N."/>
            <person name="Luecker S."/>
            <person name="Lage O.M."/>
            <person name="Pohl T."/>
            <person name="Merkel B.J."/>
            <person name="Hornburger P."/>
            <person name="Mueller R.-W."/>
            <person name="Bruemmer F."/>
            <person name="Labrenz M."/>
            <person name="Spormann A.M."/>
            <person name="Op den Camp H."/>
            <person name="Overmann J."/>
            <person name="Amann R."/>
            <person name="Jetten M.S.M."/>
            <person name="Mascher T."/>
            <person name="Medema M.H."/>
            <person name="Devos D.P."/>
            <person name="Kaster A.-K."/>
            <person name="Ovreas L."/>
            <person name="Rohde M."/>
            <person name="Galperin M.Y."/>
            <person name="Jogler C."/>
        </authorList>
    </citation>
    <scope>NUCLEOTIDE SEQUENCE [LARGE SCALE GENOMIC DNA]</scope>
    <source>
        <strain evidence="8 9">Pla110</strain>
    </source>
</reference>
<evidence type="ECO:0000313" key="9">
    <source>
        <dbReference type="Proteomes" id="UP000317178"/>
    </source>
</evidence>
<evidence type="ECO:0000256" key="6">
    <source>
        <dbReference type="SAM" id="SignalP"/>
    </source>
</evidence>
<dbReference type="PANTHER" id="PTHR47572:SF4">
    <property type="entry name" value="LACTONASE DRP35"/>
    <property type="match status" value="1"/>
</dbReference>
<keyword evidence="2 8" id="KW-0378">Hydrolase</keyword>
<name>A0A518CR54_9PLAN</name>
<keyword evidence="4" id="KW-0479">Metal-binding</keyword>
<gene>
    <name evidence="8" type="ORF">Pla110_34610</name>
</gene>
<dbReference type="PROSITE" id="PS51125">
    <property type="entry name" value="NHL"/>
    <property type="match status" value="1"/>
</dbReference>
<evidence type="ECO:0000256" key="2">
    <source>
        <dbReference type="ARBA" id="ARBA00022801"/>
    </source>
</evidence>
<dbReference type="SUPFAM" id="SSF63829">
    <property type="entry name" value="Calcium-dependent phosphotriesterase"/>
    <property type="match status" value="1"/>
</dbReference>
<evidence type="ECO:0000256" key="3">
    <source>
        <dbReference type="PIRSR" id="PIRSR605511-1"/>
    </source>
</evidence>
<feature type="repeat" description="NHL" evidence="5">
    <location>
        <begin position="229"/>
        <end position="258"/>
    </location>
</feature>
<organism evidence="8 9">
    <name type="scientific">Polystyrenella longa</name>
    <dbReference type="NCBI Taxonomy" id="2528007"/>
    <lineage>
        <taxon>Bacteria</taxon>
        <taxon>Pseudomonadati</taxon>
        <taxon>Planctomycetota</taxon>
        <taxon>Planctomycetia</taxon>
        <taxon>Planctomycetales</taxon>
        <taxon>Planctomycetaceae</taxon>
        <taxon>Polystyrenella</taxon>
    </lineage>
</organism>
<feature type="binding site" evidence="4">
    <location>
        <position position="131"/>
    </location>
    <ligand>
        <name>substrate</name>
    </ligand>
</feature>
<evidence type="ECO:0000259" key="7">
    <source>
        <dbReference type="Pfam" id="PF08450"/>
    </source>
</evidence>
<feature type="chain" id="PRO_5022115666" evidence="6">
    <location>
        <begin position="27"/>
        <end position="317"/>
    </location>
</feature>
<keyword evidence="9" id="KW-1185">Reference proteome</keyword>
<feature type="binding site" evidence="4">
    <location>
        <position position="232"/>
    </location>
    <ligand>
        <name>a divalent metal cation</name>
        <dbReference type="ChEBI" id="CHEBI:60240"/>
    </ligand>
</feature>
<dbReference type="PRINTS" id="PR01790">
    <property type="entry name" value="SMP30FAMILY"/>
</dbReference>
<dbReference type="GO" id="GO:0016787">
    <property type="term" value="F:hydrolase activity"/>
    <property type="evidence" value="ECO:0007669"/>
    <property type="project" value="UniProtKB-KW"/>
</dbReference>
<accession>A0A518CR54</accession>
<dbReference type="EC" id="3.1.1.-" evidence="8"/>
<evidence type="ECO:0000313" key="8">
    <source>
        <dbReference type="EMBL" id="QDU81716.1"/>
    </source>
</evidence>
<dbReference type="GO" id="GO:0046872">
    <property type="term" value="F:metal ion binding"/>
    <property type="evidence" value="ECO:0007669"/>
    <property type="project" value="UniProtKB-KW"/>
</dbReference>
<dbReference type="InterPro" id="IPR013658">
    <property type="entry name" value="SGL"/>
</dbReference>
<dbReference type="KEGG" id="plon:Pla110_34610"/>
<dbReference type="InterPro" id="IPR001258">
    <property type="entry name" value="NHL_repeat"/>
</dbReference>
<dbReference type="PANTHER" id="PTHR47572">
    <property type="entry name" value="LIPOPROTEIN-RELATED"/>
    <property type="match status" value="1"/>
</dbReference>
<keyword evidence="1" id="KW-0677">Repeat</keyword>
<dbReference type="RefSeq" id="WP_144997292.1">
    <property type="nucleotide sequence ID" value="NZ_CP036281.1"/>
</dbReference>
<proteinExistence type="predicted"/>
<comment type="cofactor">
    <cofactor evidence="4">
        <name>Zn(2+)</name>
        <dbReference type="ChEBI" id="CHEBI:29105"/>
    </cofactor>
    <text evidence="4">Binds 1 divalent metal cation per subunit.</text>
</comment>
<dbReference type="OrthoDB" id="2633250at2"/>
<evidence type="ECO:0000256" key="4">
    <source>
        <dbReference type="PIRSR" id="PIRSR605511-2"/>
    </source>
</evidence>
<protein>
    <submittedName>
        <fullName evidence="8">Lactonase drp35</fullName>
        <ecNumber evidence="8">3.1.1.-</ecNumber>
    </submittedName>
</protein>
<evidence type="ECO:0000256" key="1">
    <source>
        <dbReference type="ARBA" id="ARBA00022737"/>
    </source>
</evidence>
<evidence type="ECO:0000256" key="5">
    <source>
        <dbReference type="PROSITE-ProRule" id="PRU00504"/>
    </source>
</evidence>
<keyword evidence="4" id="KW-0862">Zinc</keyword>
<feature type="binding site" evidence="4">
    <location>
        <position position="178"/>
    </location>
    <ligand>
        <name>a divalent metal cation</name>
        <dbReference type="ChEBI" id="CHEBI:60240"/>
    </ligand>
</feature>
<feature type="signal peptide" evidence="6">
    <location>
        <begin position="1"/>
        <end position="26"/>
    </location>
</feature>
<feature type="domain" description="SMP-30/Gluconolactonase/LRE-like region" evidence="7">
    <location>
        <begin position="63"/>
        <end position="288"/>
    </location>
</feature>
<dbReference type="Proteomes" id="UP000317178">
    <property type="component" value="Chromosome"/>
</dbReference>
<dbReference type="EMBL" id="CP036281">
    <property type="protein sequence ID" value="QDU81716.1"/>
    <property type="molecule type" value="Genomic_DNA"/>
</dbReference>